<dbReference type="EMBL" id="MDYN01000084">
    <property type="protein sequence ID" value="OQD78751.1"/>
    <property type="molecule type" value="Genomic_DNA"/>
</dbReference>
<dbReference type="STRING" id="416450.A0A1V6PP47"/>
<evidence type="ECO:0000313" key="2">
    <source>
        <dbReference type="Proteomes" id="UP000191672"/>
    </source>
</evidence>
<dbReference type="AlphaFoldDB" id="A0A1V6PP47"/>
<sequence length="241" mass="27462">MATLMPRGYRSATEFRFDKEQADAIIRTTAYHRKDFCLSVIWYSRREHNEIRPSISTPFQRTSKESPETQVRTLASIRKQLRMTKAELDGNRTHFRKSNQETEIKSSTSWGHVHSLITTNKLAALNTEFHVPGVNLLLKKILSAPGVQNGGTTLETKCMRKTAFWTTFDGVNRHSSYGGRVAKVKPCHLSYLCLLGQEVTFEEENDDHMEFTCIAATPNSDKGAQKRTYHLNLNTAQAHML</sequence>
<comment type="caution">
    <text evidence="1">The sequence shown here is derived from an EMBL/GenBank/DDBJ whole genome shotgun (WGS) entry which is preliminary data.</text>
</comment>
<organism evidence="1 2">
    <name type="scientific">Penicillium antarcticum</name>
    <dbReference type="NCBI Taxonomy" id="416450"/>
    <lineage>
        <taxon>Eukaryota</taxon>
        <taxon>Fungi</taxon>
        <taxon>Dikarya</taxon>
        <taxon>Ascomycota</taxon>
        <taxon>Pezizomycotina</taxon>
        <taxon>Eurotiomycetes</taxon>
        <taxon>Eurotiomycetidae</taxon>
        <taxon>Eurotiales</taxon>
        <taxon>Aspergillaceae</taxon>
        <taxon>Penicillium</taxon>
    </lineage>
</organism>
<evidence type="ECO:0000313" key="1">
    <source>
        <dbReference type="EMBL" id="OQD78751.1"/>
    </source>
</evidence>
<keyword evidence="2" id="KW-1185">Reference proteome</keyword>
<accession>A0A1V6PP47</accession>
<dbReference type="Proteomes" id="UP000191672">
    <property type="component" value="Unassembled WGS sequence"/>
</dbReference>
<protein>
    <submittedName>
        <fullName evidence="1">Uncharacterized protein</fullName>
    </submittedName>
</protein>
<gene>
    <name evidence="1" type="ORF">PENANT_c084G00088</name>
</gene>
<name>A0A1V6PP47_9EURO</name>
<proteinExistence type="predicted"/>
<reference evidence="2" key="1">
    <citation type="journal article" date="2017" name="Nat. Microbiol.">
        <title>Global analysis of biosynthetic gene clusters reveals vast potential of secondary metabolite production in Penicillium species.</title>
        <authorList>
            <person name="Nielsen J.C."/>
            <person name="Grijseels S."/>
            <person name="Prigent S."/>
            <person name="Ji B."/>
            <person name="Dainat J."/>
            <person name="Nielsen K.F."/>
            <person name="Frisvad J.C."/>
            <person name="Workman M."/>
            <person name="Nielsen J."/>
        </authorList>
    </citation>
    <scope>NUCLEOTIDE SEQUENCE [LARGE SCALE GENOMIC DNA]</scope>
    <source>
        <strain evidence="2">IBT 31811</strain>
    </source>
</reference>